<dbReference type="GO" id="GO:0005886">
    <property type="term" value="C:plasma membrane"/>
    <property type="evidence" value="ECO:0007669"/>
    <property type="project" value="UniProtKB-SubCell"/>
</dbReference>
<evidence type="ECO:0000256" key="6">
    <source>
        <dbReference type="ARBA" id="ARBA00023224"/>
    </source>
</evidence>
<dbReference type="Proteomes" id="UP000183794">
    <property type="component" value="Unassembled WGS sequence"/>
</dbReference>
<dbReference type="SMART" id="SM00283">
    <property type="entry name" value="MA"/>
    <property type="match status" value="1"/>
</dbReference>
<evidence type="ECO:0000256" key="5">
    <source>
        <dbReference type="ARBA" id="ARBA00023136"/>
    </source>
</evidence>
<feature type="domain" description="Methyl-accepting transducer" evidence="10">
    <location>
        <begin position="267"/>
        <end position="503"/>
    </location>
</feature>
<dbReference type="PANTHER" id="PTHR32089:SF119">
    <property type="entry name" value="METHYL-ACCEPTING CHEMOTAXIS PROTEIN CTPL"/>
    <property type="match status" value="1"/>
</dbReference>
<keyword evidence="2" id="KW-1003">Cell membrane</keyword>
<dbReference type="GO" id="GO:0007165">
    <property type="term" value="P:signal transduction"/>
    <property type="evidence" value="ECO:0007669"/>
    <property type="project" value="UniProtKB-KW"/>
</dbReference>
<dbReference type="Gene3D" id="1.10.287.950">
    <property type="entry name" value="Methyl-accepting chemotaxis protein"/>
    <property type="match status" value="1"/>
</dbReference>
<dbReference type="SUPFAM" id="SSF58104">
    <property type="entry name" value="Methyl-accepting chemotaxis protein (MCP) signaling domain"/>
    <property type="match status" value="1"/>
</dbReference>
<keyword evidence="5 9" id="KW-0472">Membrane</keyword>
<evidence type="ECO:0000256" key="7">
    <source>
        <dbReference type="ARBA" id="ARBA00029447"/>
    </source>
</evidence>
<evidence type="ECO:0000256" key="9">
    <source>
        <dbReference type="SAM" id="Phobius"/>
    </source>
</evidence>
<evidence type="ECO:0000256" key="1">
    <source>
        <dbReference type="ARBA" id="ARBA00004651"/>
    </source>
</evidence>
<comment type="subcellular location">
    <subcellularLocation>
        <location evidence="1">Cell membrane</location>
        <topology evidence="1">Multi-pass membrane protein</topology>
    </subcellularLocation>
</comment>
<dbReference type="PROSITE" id="PS50111">
    <property type="entry name" value="CHEMOTAXIS_TRANSDUC_2"/>
    <property type="match status" value="1"/>
</dbReference>
<evidence type="ECO:0000256" key="4">
    <source>
        <dbReference type="ARBA" id="ARBA00022989"/>
    </source>
</evidence>
<dbReference type="FunFam" id="1.10.287.950:FF:000001">
    <property type="entry name" value="Methyl-accepting chemotaxis sensory transducer"/>
    <property type="match status" value="1"/>
</dbReference>
<dbReference type="EMBL" id="FPLD01000021">
    <property type="protein sequence ID" value="SGY86409.1"/>
    <property type="molecule type" value="Genomic_DNA"/>
</dbReference>
<keyword evidence="6 8" id="KW-0807">Transducer</keyword>
<dbReference type="OrthoDB" id="2489132at2"/>
<dbReference type="AlphaFoldDB" id="A0A1L0AGK8"/>
<dbReference type="Gene3D" id="3.30.450.20">
    <property type="entry name" value="PAS domain"/>
    <property type="match status" value="1"/>
</dbReference>
<dbReference type="InterPro" id="IPR004089">
    <property type="entry name" value="MCPsignal_dom"/>
</dbReference>
<proteinExistence type="inferred from homology"/>
<dbReference type="InterPro" id="IPR033480">
    <property type="entry name" value="sCache_2"/>
</dbReference>
<dbReference type="SMART" id="SM01049">
    <property type="entry name" value="Cache_2"/>
    <property type="match status" value="1"/>
</dbReference>
<name>A0A1L0AGK8_9GAMM</name>
<protein>
    <submittedName>
        <fullName evidence="11">Methyl-accepting chemotaxis protein</fullName>
    </submittedName>
</protein>
<dbReference type="GO" id="GO:0004888">
    <property type="term" value="F:transmembrane signaling receptor activity"/>
    <property type="evidence" value="ECO:0007669"/>
    <property type="project" value="InterPro"/>
</dbReference>
<sequence length="540" mass="58190">MNLKTQSYLLAGIILSALVAITVVGLWTLKASSTADNKSRVTEIFKTTYNFINDMEKMVASGDIEETQAKQITIQVLRNNVYKDNEYVYVADENLIFLAAPLDPQLHGTSFNDFKDSKGQSVGQILMNAVNHQTSKIAEYTWTQRLADGSIEEKNSIAKRTARWGWVVGTGIGENEVNARFWSSAKWQFTLCFIVASLILALLIMAIKRMIAIIGGEPQDVLFAIQCVADGKITTSFNDYAPKDSIYGAVQTMSMSLGELVQHLSKALNALSTELNDVDSRSKLISQLTDTQQESTAMIATAMTEMASSANGVADSAQATAQHTLDADKQSVDTHNLINSTVNNIQGLAAQLNTASSAVSALDCDVNNITKILDVIGDIAEQTNLLALNAAIEAARAGEQGRGFAVVADEVRNLAGRTQDCTKQIQQMVTNLQTGSRNAISTMDICAETSASTVTESEHASEALAQIVAALETISSMSHEIATAAAEQKIVGEDIAMQVNMIEESSCKLSSTVSSGEQSAETLVKLTDDLASWLNKFQVK</sequence>
<keyword evidence="3 9" id="KW-0812">Transmembrane</keyword>
<dbReference type="PANTHER" id="PTHR32089">
    <property type="entry name" value="METHYL-ACCEPTING CHEMOTAXIS PROTEIN MCPB"/>
    <property type="match status" value="1"/>
</dbReference>
<evidence type="ECO:0000313" key="11">
    <source>
        <dbReference type="EMBL" id="SGY86409.1"/>
    </source>
</evidence>
<dbReference type="PRINTS" id="PR00260">
    <property type="entry name" value="CHEMTRNSDUCR"/>
</dbReference>
<organism evidence="11 12">
    <name type="scientific">Moritella viscosa</name>
    <dbReference type="NCBI Taxonomy" id="80854"/>
    <lineage>
        <taxon>Bacteria</taxon>
        <taxon>Pseudomonadati</taxon>
        <taxon>Pseudomonadota</taxon>
        <taxon>Gammaproteobacteria</taxon>
        <taxon>Alteromonadales</taxon>
        <taxon>Moritellaceae</taxon>
        <taxon>Moritella</taxon>
    </lineage>
</organism>
<feature type="transmembrane region" description="Helical" evidence="9">
    <location>
        <begin position="187"/>
        <end position="207"/>
    </location>
</feature>
<accession>A0A1L0AGK8</accession>
<dbReference type="Pfam" id="PF00015">
    <property type="entry name" value="MCPsignal"/>
    <property type="match status" value="1"/>
</dbReference>
<keyword evidence="4 9" id="KW-1133">Transmembrane helix</keyword>
<comment type="similarity">
    <text evidence="7">Belongs to the methyl-accepting chemotaxis (MCP) protein family.</text>
</comment>
<dbReference type="InterPro" id="IPR004090">
    <property type="entry name" value="Chemotax_Me-accpt_rcpt"/>
</dbReference>
<evidence type="ECO:0000256" key="2">
    <source>
        <dbReference type="ARBA" id="ARBA00022475"/>
    </source>
</evidence>
<evidence type="ECO:0000256" key="8">
    <source>
        <dbReference type="PROSITE-ProRule" id="PRU00284"/>
    </source>
</evidence>
<dbReference type="Pfam" id="PF17200">
    <property type="entry name" value="sCache_2"/>
    <property type="match status" value="1"/>
</dbReference>
<dbReference type="RefSeq" id="WP_075496779.1">
    <property type="nucleotide sequence ID" value="NZ_CAWRBC010000065.1"/>
</dbReference>
<evidence type="ECO:0000259" key="10">
    <source>
        <dbReference type="PROSITE" id="PS50111"/>
    </source>
</evidence>
<reference evidence="11 12" key="1">
    <citation type="submission" date="2016-11" db="EMBL/GenBank/DDBJ databases">
        <authorList>
            <person name="Jaros S."/>
            <person name="Januszkiewicz K."/>
            <person name="Wedrychowicz H."/>
        </authorList>
    </citation>
    <scope>NUCLEOTIDE SEQUENCE [LARGE SCALE GENOMIC DNA]</scope>
    <source>
        <strain evidence="11">NVI 5450</strain>
    </source>
</reference>
<evidence type="ECO:0000313" key="12">
    <source>
        <dbReference type="Proteomes" id="UP000183794"/>
    </source>
</evidence>
<dbReference type="GO" id="GO:0006935">
    <property type="term" value="P:chemotaxis"/>
    <property type="evidence" value="ECO:0007669"/>
    <property type="project" value="InterPro"/>
</dbReference>
<feature type="transmembrane region" description="Helical" evidence="9">
    <location>
        <begin position="7"/>
        <end position="29"/>
    </location>
</feature>
<dbReference type="CDD" id="cd11386">
    <property type="entry name" value="MCP_signal"/>
    <property type="match status" value="1"/>
</dbReference>
<gene>
    <name evidence="11" type="ORF">NVI5450_0615</name>
</gene>
<evidence type="ECO:0000256" key="3">
    <source>
        <dbReference type="ARBA" id="ARBA00022692"/>
    </source>
</evidence>